<evidence type="ECO:0000256" key="5">
    <source>
        <dbReference type="ARBA" id="ARBA00022801"/>
    </source>
</evidence>
<dbReference type="Proteomes" id="UP000229342">
    <property type="component" value="Unassembled WGS sequence"/>
</dbReference>
<evidence type="ECO:0000256" key="3">
    <source>
        <dbReference type="ARBA" id="ARBA00022722"/>
    </source>
</evidence>
<sequence length="73" mass="8067">MPRLPQISGKASIAKFLRLGYSITRQKGSHVRLVANLPGKRHLSVPLHKVLKKGLIAQLIQDAGITVQEFIDL</sequence>
<dbReference type="Gene3D" id="3.30.920.30">
    <property type="entry name" value="Hypothetical protein"/>
    <property type="match status" value="1"/>
</dbReference>
<keyword evidence="6" id="KW-0694">RNA-binding</keyword>
<dbReference type="InterPro" id="IPR012933">
    <property type="entry name" value="HicA_mRNA_interferase"/>
</dbReference>
<dbReference type="InterPro" id="IPR038570">
    <property type="entry name" value="HicA_sf"/>
</dbReference>
<keyword evidence="7" id="KW-0346">Stress response</keyword>
<evidence type="ECO:0000313" key="9">
    <source>
        <dbReference type="Proteomes" id="UP000229342"/>
    </source>
</evidence>
<organism evidence="8 9">
    <name type="scientific">Candidatus Taylorbacteria bacterium CG11_big_fil_rev_8_21_14_0_20_46_11</name>
    <dbReference type="NCBI Taxonomy" id="1975025"/>
    <lineage>
        <taxon>Bacteria</taxon>
        <taxon>Candidatus Tayloriibacteriota</taxon>
    </lineage>
</organism>
<keyword evidence="4" id="KW-0255">Endonuclease</keyword>
<keyword evidence="5" id="KW-0378">Hydrolase</keyword>
<dbReference type="GO" id="GO:0004519">
    <property type="term" value="F:endonuclease activity"/>
    <property type="evidence" value="ECO:0007669"/>
    <property type="project" value="UniProtKB-KW"/>
</dbReference>
<dbReference type="Pfam" id="PF07927">
    <property type="entry name" value="HicA_toxin"/>
    <property type="match status" value="1"/>
</dbReference>
<comment type="caution">
    <text evidence="8">The sequence shown here is derived from an EMBL/GenBank/DDBJ whole genome shotgun (WGS) entry which is preliminary data.</text>
</comment>
<dbReference type="GO" id="GO:0016787">
    <property type="term" value="F:hydrolase activity"/>
    <property type="evidence" value="ECO:0007669"/>
    <property type="project" value="UniProtKB-KW"/>
</dbReference>
<accession>A0A2H0KBX9</accession>
<evidence type="ECO:0000256" key="7">
    <source>
        <dbReference type="ARBA" id="ARBA00023016"/>
    </source>
</evidence>
<name>A0A2H0KBX9_9BACT</name>
<evidence type="ECO:0000256" key="1">
    <source>
        <dbReference type="ARBA" id="ARBA00006620"/>
    </source>
</evidence>
<dbReference type="AlphaFoldDB" id="A0A2H0KBX9"/>
<proteinExistence type="inferred from homology"/>
<gene>
    <name evidence="8" type="ORF">COV91_02570</name>
</gene>
<comment type="similarity">
    <text evidence="1">Belongs to the HicA mRNA interferase family.</text>
</comment>
<evidence type="ECO:0008006" key="10">
    <source>
        <dbReference type="Google" id="ProtNLM"/>
    </source>
</evidence>
<evidence type="ECO:0000313" key="8">
    <source>
        <dbReference type="EMBL" id="PIQ68739.1"/>
    </source>
</evidence>
<keyword evidence="2" id="KW-1277">Toxin-antitoxin system</keyword>
<reference evidence="8 9" key="1">
    <citation type="submission" date="2017-09" db="EMBL/GenBank/DDBJ databases">
        <title>Depth-based differentiation of microbial function through sediment-hosted aquifers and enrichment of novel symbionts in the deep terrestrial subsurface.</title>
        <authorList>
            <person name="Probst A.J."/>
            <person name="Ladd B."/>
            <person name="Jarett J.K."/>
            <person name="Geller-Mcgrath D.E."/>
            <person name="Sieber C.M."/>
            <person name="Emerson J.B."/>
            <person name="Anantharaman K."/>
            <person name="Thomas B.C."/>
            <person name="Malmstrom R."/>
            <person name="Stieglmeier M."/>
            <person name="Klingl A."/>
            <person name="Woyke T."/>
            <person name="Ryan C.M."/>
            <person name="Banfield J.F."/>
        </authorList>
    </citation>
    <scope>NUCLEOTIDE SEQUENCE [LARGE SCALE GENOMIC DNA]</scope>
    <source>
        <strain evidence="8">CG11_big_fil_rev_8_21_14_0_20_46_11</strain>
    </source>
</reference>
<evidence type="ECO:0000256" key="6">
    <source>
        <dbReference type="ARBA" id="ARBA00022884"/>
    </source>
</evidence>
<keyword evidence="3" id="KW-0540">Nuclease</keyword>
<protein>
    <recommendedName>
        <fullName evidence="10">Addiction module toxin, HicA family</fullName>
    </recommendedName>
</protein>
<dbReference type="GO" id="GO:0003729">
    <property type="term" value="F:mRNA binding"/>
    <property type="evidence" value="ECO:0007669"/>
    <property type="project" value="InterPro"/>
</dbReference>
<evidence type="ECO:0000256" key="2">
    <source>
        <dbReference type="ARBA" id="ARBA00022649"/>
    </source>
</evidence>
<dbReference type="EMBL" id="PCVG01000031">
    <property type="protein sequence ID" value="PIQ68739.1"/>
    <property type="molecule type" value="Genomic_DNA"/>
</dbReference>
<evidence type="ECO:0000256" key="4">
    <source>
        <dbReference type="ARBA" id="ARBA00022759"/>
    </source>
</evidence>
<dbReference type="SUPFAM" id="SSF54786">
    <property type="entry name" value="YcfA/nrd intein domain"/>
    <property type="match status" value="1"/>
</dbReference>